<organism evidence="1 2">
    <name type="scientific">Paraburkholderia humisilvae</name>
    <dbReference type="NCBI Taxonomy" id="627669"/>
    <lineage>
        <taxon>Bacteria</taxon>
        <taxon>Pseudomonadati</taxon>
        <taxon>Pseudomonadota</taxon>
        <taxon>Betaproteobacteria</taxon>
        <taxon>Burkholderiales</taxon>
        <taxon>Burkholderiaceae</taxon>
        <taxon>Paraburkholderia</taxon>
    </lineage>
</organism>
<reference evidence="1 2" key="1">
    <citation type="submission" date="2020-04" db="EMBL/GenBank/DDBJ databases">
        <authorList>
            <person name="De Canck E."/>
        </authorList>
    </citation>
    <scope>NUCLEOTIDE SEQUENCE [LARGE SCALE GENOMIC DNA]</scope>
    <source>
        <strain evidence="1 2">LMG 29542</strain>
    </source>
</reference>
<proteinExistence type="predicted"/>
<dbReference type="Proteomes" id="UP000494363">
    <property type="component" value="Unassembled WGS sequence"/>
</dbReference>
<gene>
    <name evidence="1" type="ORF">LMG29542_06442</name>
</gene>
<accession>A0A6J5EW12</accession>
<name>A0A6J5EW12_9BURK</name>
<evidence type="ECO:0000313" key="1">
    <source>
        <dbReference type="EMBL" id="CAB3770788.1"/>
    </source>
</evidence>
<sequence length="234" mass="26268">MHWIGRCSNGVTDMPPATSFATPTTACRGFSMRARHDDFWPRCGNGWPGSDWSFTPDKTRLIRFGRFAAQQSREQGIRKPQTFDFPGFTHCCSKRRSNGDFLIVRLTIKKRMRATLVANRETLMRRRHEPVPVVGPWLRRVLLSLAEIFGFDPPGCRPLNLFCSPFIHDADPVVWVANLDVRAGVQQIAAVAVQYKAFVLNVQLPAGFTDRLDDILVVGRDDRALVGLAGRGCA</sequence>
<keyword evidence="2" id="KW-1185">Reference proteome</keyword>
<dbReference type="EMBL" id="CADIKH010000048">
    <property type="protein sequence ID" value="CAB3770788.1"/>
    <property type="molecule type" value="Genomic_DNA"/>
</dbReference>
<protein>
    <submittedName>
        <fullName evidence="1">Uncharacterized protein</fullName>
    </submittedName>
</protein>
<evidence type="ECO:0000313" key="2">
    <source>
        <dbReference type="Proteomes" id="UP000494363"/>
    </source>
</evidence>
<dbReference type="AlphaFoldDB" id="A0A6J5EW12"/>